<dbReference type="EMBL" id="ML742081">
    <property type="protein sequence ID" value="KAE8150992.1"/>
    <property type="molecule type" value="Genomic_DNA"/>
</dbReference>
<sequence length="265" mass="28812">MRDSILWTLPASLLLFSTQTQADYTSDYNRLCPGNNPVTLGTTVYTVACDKTLGGAPPVQKIPHNPSPTPEECVQACEADRNDCSGLIWASGVCFQSSDASAPVFNAPGAVVLTPPPSSGKTPAQLEQELRDCEALNTRLEAERDEYKQQVEDDPYAPPHGTNSLDLTDRACNLQNDERIFTYAEKQYRIRYGYKGNGKQQVGHAYKPSEVSLQGCLRQCAIQKIPCKGVEFGTICTLMYESPGTPVDIIPRTTSDSPGCAAILS</sequence>
<keyword evidence="2" id="KW-0732">Signal</keyword>
<feature type="signal peptide" evidence="2">
    <location>
        <begin position="1"/>
        <end position="22"/>
    </location>
</feature>
<reference evidence="3 4" key="1">
    <citation type="submission" date="2019-04" db="EMBL/GenBank/DDBJ databases">
        <title>Friends and foes A comparative genomics study of 23 Aspergillus species from section Flavi.</title>
        <authorList>
            <consortium name="DOE Joint Genome Institute"/>
            <person name="Kjaerbolling I."/>
            <person name="Vesth T."/>
            <person name="Frisvad J.C."/>
            <person name="Nybo J.L."/>
            <person name="Theobald S."/>
            <person name="Kildgaard S."/>
            <person name="Isbrandt T."/>
            <person name="Kuo A."/>
            <person name="Sato A."/>
            <person name="Lyhne E.K."/>
            <person name="Kogle M.E."/>
            <person name="Wiebenga A."/>
            <person name="Kun R.S."/>
            <person name="Lubbers R.J."/>
            <person name="Makela M.R."/>
            <person name="Barry K."/>
            <person name="Chovatia M."/>
            <person name="Clum A."/>
            <person name="Daum C."/>
            <person name="Haridas S."/>
            <person name="He G."/>
            <person name="LaButti K."/>
            <person name="Lipzen A."/>
            <person name="Mondo S."/>
            <person name="Riley R."/>
            <person name="Salamov A."/>
            <person name="Simmons B.A."/>
            <person name="Magnuson J.K."/>
            <person name="Henrissat B."/>
            <person name="Mortensen U.H."/>
            <person name="Larsen T.O."/>
            <person name="Devries R.P."/>
            <person name="Grigoriev I.V."/>
            <person name="Machida M."/>
            <person name="Baker S.E."/>
            <person name="Andersen M.R."/>
        </authorList>
    </citation>
    <scope>NUCLEOTIDE SEQUENCE [LARGE SCALE GENOMIC DNA]</scope>
    <source>
        <strain evidence="3 4">IBT 18842</strain>
    </source>
</reference>
<dbReference type="Proteomes" id="UP000325780">
    <property type="component" value="Unassembled WGS sequence"/>
</dbReference>
<feature type="chain" id="PRO_5024956841" description="Apple domain-containing protein" evidence="2">
    <location>
        <begin position="23"/>
        <end position="265"/>
    </location>
</feature>
<protein>
    <recommendedName>
        <fullName evidence="5">Apple domain-containing protein</fullName>
    </recommendedName>
</protein>
<feature type="region of interest" description="Disordered" evidence="1">
    <location>
        <begin position="146"/>
        <end position="166"/>
    </location>
</feature>
<organism evidence="3 4">
    <name type="scientific">Aspergillus avenaceus</name>
    <dbReference type="NCBI Taxonomy" id="36643"/>
    <lineage>
        <taxon>Eukaryota</taxon>
        <taxon>Fungi</taxon>
        <taxon>Dikarya</taxon>
        <taxon>Ascomycota</taxon>
        <taxon>Pezizomycotina</taxon>
        <taxon>Eurotiomycetes</taxon>
        <taxon>Eurotiomycetidae</taxon>
        <taxon>Eurotiales</taxon>
        <taxon>Aspergillaceae</taxon>
        <taxon>Aspergillus</taxon>
        <taxon>Aspergillus subgen. Circumdati</taxon>
    </lineage>
</organism>
<evidence type="ECO:0000256" key="2">
    <source>
        <dbReference type="SAM" id="SignalP"/>
    </source>
</evidence>
<evidence type="ECO:0008006" key="5">
    <source>
        <dbReference type="Google" id="ProtNLM"/>
    </source>
</evidence>
<gene>
    <name evidence="3" type="ORF">BDV25DRAFT_139334</name>
</gene>
<name>A0A5N6TX86_ASPAV</name>
<dbReference type="AlphaFoldDB" id="A0A5N6TX86"/>
<evidence type="ECO:0000256" key="1">
    <source>
        <dbReference type="SAM" id="MobiDB-lite"/>
    </source>
</evidence>
<accession>A0A5N6TX86</accession>
<proteinExistence type="predicted"/>
<evidence type="ECO:0000313" key="3">
    <source>
        <dbReference type="EMBL" id="KAE8150992.1"/>
    </source>
</evidence>
<evidence type="ECO:0000313" key="4">
    <source>
        <dbReference type="Proteomes" id="UP000325780"/>
    </source>
</evidence>
<keyword evidence="4" id="KW-1185">Reference proteome</keyword>